<evidence type="ECO:0000313" key="1">
    <source>
        <dbReference type="EMBL" id="MCP9198824.1"/>
    </source>
</evidence>
<sequence>MKNSAKFSVLLSCIIVTVSCSTDSPVQNQISDLSPINSGSDQPENIATGNEENSINYFFGFLDGDGSSNTYLDRPVDEFDNQLFIGRWKITKLGIDNNNDGTIMYYNYEDFDHKNCGESFLQFNIDGTVFENSYYSNAGECTLFSEIDTWELIETNRFKIYVYDNIYLLKATKTELVLKYDWIFENSLYAPMQVYYHYQRDKSLED</sequence>
<keyword evidence="2" id="KW-1185">Reference proteome</keyword>
<gene>
    <name evidence="1" type="ORF">MKO06_02830</name>
</gene>
<evidence type="ECO:0000313" key="2">
    <source>
        <dbReference type="Proteomes" id="UP001155280"/>
    </source>
</evidence>
<dbReference type="Proteomes" id="UP001155280">
    <property type="component" value="Unassembled WGS sequence"/>
</dbReference>
<comment type="caution">
    <text evidence="1">The sequence shown here is derived from an EMBL/GenBank/DDBJ whole genome shotgun (WGS) entry which is preliminary data.</text>
</comment>
<protein>
    <recommendedName>
        <fullName evidence="3">Lipocalin-like domain-containing protein</fullName>
    </recommendedName>
</protein>
<accession>A0A9X2KW19</accession>
<name>A0A9X2KW19_9FLAO</name>
<proteinExistence type="predicted"/>
<evidence type="ECO:0008006" key="3">
    <source>
        <dbReference type="Google" id="ProtNLM"/>
    </source>
</evidence>
<organism evidence="1 2">
    <name type="scientific">Christiangramia oceanisediminis</name>
    <dbReference type="NCBI Taxonomy" id="2920386"/>
    <lineage>
        <taxon>Bacteria</taxon>
        <taxon>Pseudomonadati</taxon>
        <taxon>Bacteroidota</taxon>
        <taxon>Flavobacteriia</taxon>
        <taxon>Flavobacteriales</taxon>
        <taxon>Flavobacteriaceae</taxon>
        <taxon>Christiangramia</taxon>
    </lineage>
</organism>
<dbReference type="RefSeq" id="WP_241550826.1">
    <property type="nucleotide sequence ID" value="NZ_JANCNS010000001.1"/>
</dbReference>
<reference evidence="1" key="1">
    <citation type="submission" date="2022-07" db="EMBL/GenBank/DDBJ databases">
        <title>Gramela sediminis sp. nov., isolated from deep-sea sediment of the Indian Ocean.</title>
        <authorList>
            <person name="Shi H."/>
        </authorList>
    </citation>
    <scope>NUCLEOTIDE SEQUENCE</scope>
    <source>
        <strain evidence="1">GC03-9</strain>
    </source>
</reference>
<dbReference type="PROSITE" id="PS51257">
    <property type="entry name" value="PROKAR_LIPOPROTEIN"/>
    <property type="match status" value="1"/>
</dbReference>
<dbReference type="AlphaFoldDB" id="A0A9X2KW19"/>
<dbReference type="EMBL" id="JANCNS010000001">
    <property type="protein sequence ID" value="MCP9198824.1"/>
    <property type="molecule type" value="Genomic_DNA"/>
</dbReference>